<comment type="catalytic activity">
    <reaction evidence="6">
        <text>L-tryptophan + O2 = indole-3-acetamide + CO2 + H2O</text>
        <dbReference type="Rhea" id="RHEA:16165"/>
        <dbReference type="ChEBI" id="CHEBI:15377"/>
        <dbReference type="ChEBI" id="CHEBI:15379"/>
        <dbReference type="ChEBI" id="CHEBI:16031"/>
        <dbReference type="ChEBI" id="CHEBI:16526"/>
        <dbReference type="ChEBI" id="CHEBI:57912"/>
        <dbReference type="EC" id="1.13.12.3"/>
    </reaction>
</comment>
<gene>
    <name evidence="9" type="ORF">SG35_018130</name>
</gene>
<dbReference type="PANTHER" id="PTHR10742:SF410">
    <property type="entry name" value="LYSINE-SPECIFIC HISTONE DEMETHYLASE 2"/>
    <property type="match status" value="1"/>
</dbReference>
<evidence type="ECO:0000256" key="4">
    <source>
        <dbReference type="ARBA" id="ARBA00017871"/>
    </source>
</evidence>
<keyword evidence="5" id="KW-0073">Auxin biosynthesis</keyword>
<evidence type="ECO:0000259" key="8">
    <source>
        <dbReference type="Pfam" id="PF01593"/>
    </source>
</evidence>
<keyword evidence="10" id="KW-1185">Reference proteome</keyword>
<feature type="signal peptide" evidence="7">
    <location>
        <begin position="1"/>
        <end position="20"/>
    </location>
</feature>
<dbReference type="AlphaFoldDB" id="A0AAE9YKG9"/>
<evidence type="ECO:0000256" key="1">
    <source>
        <dbReference type="ARBA" id="ARBA00004814"/>
    </source>
</evidence>
<dbReference type="InterPro" id="IPR050281">
    <property type="entry name" value="Flavin_monoamine_oxidase"/>
</dbReference>
<feature type="domain" description="Amine oxidase" evidence="8">
    <location>
        <begin position="53"/>
        <end position="461"/>
    </location>
</feature>
<evidence type="ECO:0000313" key="9">
    <source>
        <dbReference type="EMBL" id="WDD97250.1"/>
    </source>
</evidence>
<dbReference type="InterPro" id="IPR036188">
    <property type="entry name" value="FAD/NAD-bd_sf"/>
</dbReference>
<sequence length="465" mass="50740">MKLTFKAKVLLIMSSLAVLTGCGSSNKAESNAGNSSSNIPEPAASVIVIGAGMSGMKAASELAKAGLTVKVLEGRDRIGGRTWSDRSWGSALDLGASWIHGIQGNPVHSLAQSLNVPLYEWDYDNQVTYDARGNIDNQIDAKVERANDAMVNTAYVLSTFNSDATIQDALDRARQSGDLDDLTEPEINYMVHSNIEQEAAADADKVTIAGLFDNEAFDGPDVLFPQGYDALVSALGQDLDIQLNTYVNAINYQEEQLVVTTNQGEFSADYVVVTVPLGVLKKDVITFTPELPQEKQAAIQALDMGVMNKVYLRFSEVFWDNSVENIGQVSEPKGHWSYWLNLANVSQQPVLLAFNVGSYGTEIEAYSDDEIVDLAMTELRKFYGQDIPQPLDHIITRWSRDPFSFGSYSYVPQGATNDMREDLAAPVAGKLFFAGEATHSEYPSTVHGAYLSGERAAMSIIEQSR</sequence>
<reference evidence="9 10" key="2">
    <citation type="journal article" date="2022" name="Mar. Drugs">
        <title>Bioassay-Guided Fractionation Leads to the Detection of Cholic Acid Generated by the Rare Thalassomonas sp.</title>
        <authorList>
            <person name="Pheiffer F."/>
            <person name="Schneider Y.K."/>
            <person name="Hansen E.H."/>
            <person name="Andersen J.H."/>
            <person name="Isaksson J."/>
            <person name="Busche T."/>
            <person name="R C."/>
            <person name="Kalinowski J."/>
            <person name="Zyl L.V."/>
            <person name="Trindade M."/>
        </authorList>
    </citation>
    <scope>NUCLEOTIDE SEQUENCE [LARGE SCALE GENOMIC DNA]</scope>
    <source>
        <strain evidence="9 10">A5K-106</strain>
    </source>
</reference>
<evidence type="ECO:0000256" key="6">
    <source>
        <dbReference type="ARBA" id="ARBA00047321"/>
    </source>
</evidence>
<evidence type="ECO:0000313" key="10">
    <source>
        <dbReference type="Proteomes" id="UP000032568"/>
    </source>
</evidence>
<protein>
    <recommendedName>
        <fullName evidence="4">Tryptophan 2-monooxygenase</fullName>
        <ecNumber evidence="3">1.13.12.3</ecNumber>
    </recommendedName>
</protein>
<dbReference type="PANTHER" id="PTHR10742">
    <property type="entry name" value="FLAVIN MONOAMINE OXIDASE"/>
    <property type="match status" value="1"/>
</dbReference>
<dbReference type="GO" id="GO:0009851">
    <property type="term" value="P:auxin biosynthetic process"/>
    <property type="evidence" value="ECO:0007669"/>
    <property type="project" value="UniProtKB-KW"/>
</dbReference>
<dbReference type="PROSITE" id="PS51257">
    <property type="entry name" value="PROKAR_LIPOPROTEIN"/>
    <property type="match status" value="1"/>
</dbReference>
<reference evidence="9 10" key="1">
    <citation type="journal article" date="2015" name="Genome Announc.">
        <title>Draft Genome Sequences of Marine Isolates of Thalassomonas viridans and Thalassomonas actiniarum.</title>
        <authorList>
            <person name="Olonade I."/>
            <person name="van Zyl L.J."/>
            <person name="Trindade M."/>
        </authorList>
    </citation>
    <scope>NUCLEOTIDE SEQUENCE [LARGE SCALE GENOMIC DNA]</scope>
    <source>
        <strain evidence="9 10">A5K-106</strain>
    </source>
</reference>
<dbReference type="RefSeq" id="WP_053043453.1">
    <property type="nucleotide sequence ID" value="NZ_CP059735.1"/>
</dbReference>
<dbReference type="Gene3D" id="3.50.50.60">
    <property type="entry name" value="FAD/NAD(P)-binding domain"/>
    <property type="match status" value="1"/>
</dbReference>
<dbReference type="Pfam" id="PF01593">
    <property type="entry name" value="Amino_oxidase"/>
    <property type="match status" value="1"/>
</dbReference>
<evidence type="ECO:0000256" key="3">
    <source>
        <dbReference type="ARBA" id="ARBA00012535"/>
    </source>
</evidence>
<dbReference type="SUPFAM" id="SSF54373">
    <property type="entry name" value="FAD-linked reductases, C-terminal domain"/>
    <property type="match status" value="1"/>
</dbReference>
<dbReference type="Gene3D" id="3.90.660.10">
    <property type="match status" value="1"/>
</dbReference>
<keyword evidence="7" id="KW-0732">Signal</keyword>
<dbReference type="SUPFAM" id="SSF51905">
    <property type="entry name" value="FAD/NAD(P)-binding domain"/>
    <property type="match status" value="1"/>
</dbReference>
<dbReference type="EC" id="1.13.12.3" evidence="3"/>
<dbReference type="EMBL" id="CP059735">
    <property type="protein sequence ID" value="WDD97250.1"/>
    <property type="molecule type" value="Genomic_DNA"/>
</dbReference>
<evidence type="ECO:0000256" key="7">
    <source>
        <dbReference type="SAM" id="SignalP"/>
    </source>
</evidence>
<proteinExistence type="inferred from homology"/>
<name>A0AAE9YKG9_9GAMM</name>
<comment type="similarity">
    <text evidence="2">Belongs to the tryptophan 2-monooxygenase family.</text>
</comment>
<dbReference type="PRINTS" id="PR00420">
    <property type="entry name" value="RNGMNOXGNASE"/>
</dbReference>
<evidence type="ECO:0000256" key="5">
    <source>
        <dbReference type="ARBA" id="ARBA00023070"/>
    </source>
</evidence>
<organism evidence="9 10">
    <name type="scientific">Thalassomonas actiniarum</name>
    <dbReference type="NCBI Taxonomy" id="485447"/>
    <lineage>
        <taxon>Bacteria</taxon>
        <taxon>Pseudomonadati</taxon>
        <taxon>Pseudomonadota</taxon>
        <taxon>Gammaproteobacteria</taxon>
        <taxon>Alteromonadales</taxon>
        <taxon>Colwelliaceae</taxon>
        <taxon>Thalassomonas</taxon>
    </lineage>
</organism>
<dbReference type="KEGG" id="tact:SG35_018130"/>
<evidence type="ECO:0000256" key="2">
    <source>
        <dbReference type="ARBA" id="ARBA00005833"/>
    </source>
</evidence>
<dbReference type="InterPro" id="IPR002937">
    <property type="entry name" value="Amino_oxidase"/>
</dbReference>
<dbReference type="Proteomes" id="UP000032568">
    <property type="component" value="Chromosome"/>
</dbReference>
<feature type="chain" id="PRO_5042053035" description="Tryptophan 2-monooxygenase" evidence="7">
    <location>
        <begin position="21"/>
        <end position="465"/>
    </location>
</feature>
<comment type="pathway">
    <text evidence="1">Plant hormone metabolism; auxin biosynthesis.</text>
</comment>
<dbReference type="GO" id="GO:0050361">
    <property type="term" value="F:tryptophan 2-monooxygenase activity"/>
    <property type="evidence" value="ECO:0007669"/>
    <property type="project" value="UniProtKB-EC"/>
</dbReference>
<accession>A0AAE9YKG9</accession>